<keyword evidence="3" id="KW-0812">Transmembrane</keyword>
<dbReference type="EMBL" id="JAGIKZ010000004">
    <property type="protein sequence ID" value="MBP2240589.1"/>
    <property type="molecule type" value="Genomic_DNA"/>
</dbReference>
<evidence type="ECO:0000256" key="1">
    <source>
        <dbReference type="SAM" id="Coils"/>
    </source>
</evidence>
<sequence length="220" mass="25195">MMLVDINLLPQKEKKSKLSLIIIGCAIFLLLLGATIFYLFLQNKNQELSSLENQITQTNIILEAQRKKLNTFENSTSVKDLENAIRWANEQPVNLIFALQEITKLLPERGFVIEFEMDEENKINQIVQFDTKSEAAYYLHALMSLEWIEDAVISEAKSTAISMDKDQESSEGDENIVPRYVAQYELIIDMPLLKKINNDKLEDDEKETSTSQDEEGSKSP</sequence>
<keyword evidence="3" id="KW-1133">Transmembrane helix</keyword>
<evidence type="ECO:0000313" key="5">
    <source>
        <dbReference type="Proteomes" id="UP001519293"/>
    </source>
</evidence>
<feature type="region of interest" description="Disordered" evidence="2">
    <location>
        <begin position="198"/>
        <end position="220"/>
    </location>
</feature>
<proteinExistence type="predicted"/>
<organism evidence="4 5">
    <name type="scientific">Cytobacillus eiseniae</name>
    <dbReference type="NCBI Taxonomy" id="762947"/>
    <lineage>
        <taxon>Bacteria</taxon>
        <taxon>Bacillati</taxon>
        <taxon>Bacillota</taxon>
        <taxon>Bacilli</taxon>
        <taxon>Bacillales</taxon>
        <taxon>Bacillaceae</taxon>
        <taxon>Cytobacillus</taxon>
    </lineage>
</organism>
<gene>
    <name evidence="4" type="ORF">J2Z40_001146</name>
</gene>
<evidence type="ECO:0000313" key="4">
    <source>
        <dbReference type="EMBL" id="MBP2240589.1"/>
    </source>
</evidence>
<evidence type="ECO:0000256" key="2">
    <source>
        <dbReference type="SAM" id="MobiDB-lite"/>
    </source>
</evidence>
<comment type="caution">
    <text evidence="4">The sequence shown here is derived from an EMBL/GenBank/DDBJ whole genome shotgun (WGS) entry which is preliminary data.</text>
</comment>
<evidence type="ECO:0000256" key="3">
    <source>
        <dbReference type="SAM" id="Phobius"/>
    </source>
</evidence>
<feature type="transmembrane region" description="Helical" evidence="3">
    <location>
        <begin position="20"/>
        <end position="41"/>
    </location>
</feature>
<dbReference type="Proteomes" id="UP001519293">
    <property type="component" value="Unassembled WGS sequence"/>
</dbReference>
<keyword evidence="5" id="KW-1185">Reference proteome</keyword>
<keyword evidence="1" id="KW-0175">Coiled coil</keyword>
<keyword evidence="3" id="KW-0472">Membrane</keyword>
<name>A0ABS4RD12_9BACI</name>
<feature type="coiled-coil region" evidence="1">
    <location>
        <begin position="41"/>
        <end position="68"/>
    </location>
</feature>
<accession>A0ABS4RD12</accession>
<dbReference type="RefSeq" id="WP_157087838.1">
    <property type="nucleotide sequence ID" value="NZ_JAGIKZ010000004.1"/>
</dbReference>
<protein>
    <submittedName>
        <fullName evidence="4">Type IV pilus assembly protein PilN</fullName>
    </submittedName>
</protein>
<reference evidence="4 5" key="1">
    <citation type="submission" date="2021-03" db="EMBL/GenBank/DDBJ databases">
        <title>Genomic Encyclopedia of Type Strains, Phase IV (KMG-IV): sequencing the most valuable type-strain genomes for metagenomic binning, comparative biology and taxonomic classification.</title>
        <authorList>
            <person name="Goeker M."/>
        </authorList>
    </citation>
    <scope>NUCLEOTIDE SEQUENCE [LARGE SCALE GENOMIC DNA]</scope>
    <source>
        <strain evidence="4 5">DSM 26675</strain>
    </source>
</reference>